<sequence length="1061" mass="116169">MKINMPVTDNEISFSENDTLLSTTDLKGTITYVSQEFITVSGFSEEELIGENHNMVRHPDMPPELFEDLWNTLKSGKPWVQVIKNRCKNGDYYWVKSNITPVLKDGNVVEYMSVRVKPTREEIANAEIAIKKIKDGKLRIENGNLIKPGVASLLAKLGNIKLTHQFIALGLVFTFLVATIVVQLNLQKEDVNFSSKELLGVEYIKPLRVLLELTPKHRGMTNAFLKGDTSFENKIRALRGDIRKAFTSAKEVDERLGRLLDSTQSLKMLSEEWESLESRSLTLTPAQSFALHTDFIHNLLQFIVHIGDTSNLILDPKLESFYNMDLIVNRIPQLIELMGRTRGLATGILAEDKDTSLVEQGLLSELTAELGLSNKRVSRSYNSSANASQEASKFLANQGRKTELAVENFINSIAHVRDGNYIGDSSTLFESGTSAISESFALYDQSVRLLETQLQRRIDNLSFIFYSISLATIISIFLVASIGIAVSRRTFSTINKSLANLASISNGDYKQTLEMIGNNELSMLTRGITSMRIKTGFAVDDATKKAAASTRIKEALDNVSANVMVADTDRNIIYMNDAINATLKNAEADIQTELPRFSVGELLGGSLDALNKKPEQQARLLETLTTTLETSLFIGGRTLDLSINPVINENNARLGTVIELKDRTLEVAIEKEIDAIVESAAQGDLSKRIPLGDKDGFFKKLSIGLNDLLESSSSFVSDIGQLFAQLADGDLTKSISNEYEGDFQRIKEDANGTVSRLTDIISQIREAANTVHTAANEIAQGNTDLSQRTEEQASSLEETASSMEEITATVKQSSDNASEANHLAFEAKTKAQQGGETVQEAVKAMKEILTSSNRINDIIGVIDEIAFQTNLLALNAAVEAARAGEQGRGFAVVAGEVRSLSKRSADAAKEIKDLIRDSVVKVETGSMLVNESGDTLGAIVHAVDQVAGMINEVSTAASEQSSGIEQINQAVVQMDEMTQQNAALVEEASAASEAMSEQASSMNRLIGFFKVDAYTENAPTYGQRQSNQEAIKSYYPHQLPKSEAGGGNAASFSNDDDWEDF</sequence>
<evidence type="ECO:0000256" key="5">
    <source>
        <dbReference type="SAM" id="Coils"/>
    </source>
</evidence>
<proteinExistence type="inferred from homology"/>
<keyword evidence="1" id="KW-0488">Methylation</keyword>
<dbReference type="SUPFAM" id="SSF58104">
    <property type="entry name" value="Methyl-accepting chemotaxis protein (MCP) signaling domain"/>
    <property type="match status" value="1"/>
</dbReference>
<dbReference type="InterPro" id="IPR051310">
    <property type="entry name" value="MCP_chemotaxis"/>
</dbReference>
<keyword evidence="7" id="KW-1133">Transmembrane helix</keyword>
<dbReference type="Pfam" id="PF00015">
    <property type="entry name" value="MCPsignal"/>
    <property type="match status" value="1"/>
</dbReference>
<dbReference type="Gene3D" id="1.10.287.950">
    <property type="entry name" value="Methyl-accepting chemotaxis protein"/>
    <property type="match status" value="1"/>
</dbReference>
<dbReference type="PANTHER" id="PTHR43531:SF14">
    <property type="entry name" value="METHYL-ACCEPTING CHEMOTAXIS PROTEIN I-RELATED"/>
    <property type="match status" value="1"/>
</dbReference>
<dbReference type="RefSeq" id="WP_265047024.1">
    <property type="nucleotide sequence ID" value="NZ_CP100390.1"/>
</dbReference>
<evidence type="ECO:0000259" key="8">
    <source>
        <dbReference type="PROSITE" id="PS50111"/>
    </source>
</evidence>
<gene>
    <name evidence="10" type="ORF">NKI27_15915</name>
</gene>
<organism evidence="10 11">
    <name type="scientific">Alkalimarinus alittae</name>
    <dbReference type="NCBI Taxonomy" id="2961619"/>
    <lineage>
        <taxon>Bacteria</taxon>
        <taxon>Pseudomonadati</taxon>
        <taxon>Pseudomonadota</taxon>
        <taxon>Gammaproteobacteria</taxon>
        <taxon>Alteromonadales</taxon>
        <taxon>Alteromonadaceae</taxon>
        <taxon>Alkalimarinus</taxon>
    </lineage>
</organism>
<keyword evidence="7" id="KW-0472">Membrane</keyword>
<evidence type="ECO:0000256" key="4">
    <source>
        <dbReference type="PROSITE-ProRule" id="PRU00284"/>
    </source>
</evidence>
<evidence type="ECO:0000259" key="9">
    <source>
        <dbReference type="PROSITE" id="PS50112"/>
    </source>
</evidence>
<dbReference type="SMART" id="SM00283">
    <property type="entry name" value="MA"/>
    <property type="match status" value="1"/>
</dbReference>
<dbReference type="CDD" id="cd00130">
    <property type="entry name" value="PAS"/>
    <property type="match status" value="1"/>
</dbReference>
<keyword evidence="5" id="KW-0175">Coiled coil</keyword>
<dbReference type="SMART" id="SM00091">
    <property type="entry name" value="PAS"/>
    <property type="match status" value="2"/>
</dbReference>
<dbReference type="PRINTS" id="PR00260">
    <property type="entry name" value="CHEMTRNSDUCR"/>
</dbReference>
<feature type="domain" description="Methyl-accepting transducer" evidence="8">
    <location>
        <begin position="767"/>
        <end position="996"/>
    </location>
</feature>
<dbReference type="InterPro" id="IPR004090">
    <property type="entry name" value="Chemotax_Me-accpt_rcpt"/>
</dbReference>
<dbReference type="InterPro" id="IPR000014">
    <property type="entry name" value="PAS"/>
</dbReference>
<dbReference type="InterPro" id="IPR035965">
    <property type="entry name" value="PAS-like_dom_sf"/>
</dbReference>
<dbReference type="CDD" id="cd11386">
    <property type="entry name" value="MCP_signal"/>
    <property type="match status" value="1"/>
</dbReference>
<dbReference type="Gene3D" id="3.30.450.20">
    <property type="entry name" value="PAS domain"/>
    <property type="match status" value="2"/>
</dbReference>
<evidence type="ECO:0000313" key="10">
    <source>
        <dbReference type="EMBL" id="UZE95536.1"/>
    </source>
</evidence>
<dbReference type="InterPro" id="IPR013655">
    <property type="entry name" value="PAS_fold_3"/>
</dbReference>
<evidence type="ECO:0000256" key="6">
    <source>
        <dbReference type="SAM" id="MobiDB-lite"/>
    </source>
</evidence>
<dbReference type="InterPro" id="IPR004089">
    <property type="entry name" value="MCPsignal_dom"/>
</dbReference>
<dbReference type="Pfam" id="PF13188">
    <property type="entry name" value="PAS_8"/>
    <property type="match status" value="1"/>
</dbReference>
<dbReference type="NCBIfam" id="TIGR00229">
    <property type="entry name" value="sensory_box"/>
    <property type="match status" value="1"/>
</dbReference>
<dbReference type="SUPFAM" id="SSF55785">
    <property type="entry name" value="PYP-like sensor domain (PAS domain)"/>
    <property type="match status" value="1"/>
</dbReference>
<feature type="coiled-coil region" evidence="5">
    <location>
        <begin position="967"/>
        <end position="994"/>
    </location>
</feature>
<feature type="domain" description="PAS" evidence="9">
    <location>
        <begin position="25"/>
        <end position="76"/>
    </location>
</feature>
<reference evidence="10" key="1">
    <citation type="submission" date="2022-06" db="EMBL/GenBank/DDBJ databases">
        <title>Alkalimarinus sp. nov., isolated from gut of a Alitta virens.</title>
        <authorList>
            <person name="Yang A.I."/>
            <person name="Shin N.-R."/>
        </authorList>
    </citation>
    <scope>NUCLEOTIDE SEQUENCE</scope>
    <source>
        <strain evidence="10">A2M4</strain>
    </source>
</reference>
<dbReference type="Pfam" id="PF18947">
    <property type="entry name" value="HAMP_2"/>
    <property type="match status" value="1"/>
</dbReference>
<evidence type="ECO:0000313" key="11">
    <source>
        <dbReference type="Proteomes" id="UP001163739"/>
    </source>
</evidence>
<name>A0ABY6N0B8_9ALTE</name>
<dbReference type="PROSITE" id="PS50111">
    <property type="entry name" value="CHEMOTAXIS_TRANSDUC_2"/>
    <property type="match status" value="1"/>
</dbReference>
<dbReference type="Proteomes" id="UP001163739">
    <property type="component" value="Chromosome"/>
</dbReference>
<protein>
    <submittedName>
        <fullName evidence="10">Methyl-accepting chemotaxis protein</fullName>
    </submittedName>
</protein>
<dbReference type="PANTHER" id="PTHR43531">
    <property type="entry name" value="PROTEIN ICFG"/>
    <property type="match status" value="1"/>
</dbReference>
<accession>A0ABY6N0B8</accession>
<evidence type="ECO:0000256" key="1">
    <source>
        <dbReference type="ARBA" id="ARBA00022481"/>
    </source>
</evidence>
<feature type="transmembrane region" description="Helical" evidence="7">
    <location>
        <begin position="463"/>
        <end position="486"/>
    </location>
</feature>
<evidence type="ECO:0000256" key="7">
    <source>
        <dbReference type="SAM" id="Phobius"/>
    </source>
</evidence>
<dbReference type="Pfam" id="PF08447">
    <property type="entry name" value="PAS_3"/>
    <property type="match status" value="1"/>
</dbReference>
<evidence type="ECO:0000256" key="3">
    <source>
        <dbReference type="ARBA" id="ARBA00029447"/>
    </source>
</evidence>
<keyword evidence="2 4" id="KW-0807">Transducer</keyword>
<feature type="region of interest" description="Disordered" evidence="6">
    <location>
        <begin position="1034"/>
        <end position="1061"/>
    </location>
</feature>
<feature type="transmembrane region" description="Helical" evidence="7">
    <location>
        <begin position="166"/>
        <end position="186"/>
    </location>
</feature>
<keyword evidence="7" id="KW-0812">Transmembrane</keyword>
<dbReference type="InterPro" id="IPR003660">
    <property type="entry name" value="HAMP_dom"/>
</dbReference>
<keyword evidence="11" id="KW-1185">Reference proteome</keyword>
<evidence type="ECO:0000256" key="2">
    <source>
        <dbReference type="ARBA" id="ARBA00023224"/>
    </source>
</evidence>
<dbReference type="EMBL" id="CP100390">
    <property type="protein sequence ID" value="UZE95536.1"/>
    <property type="molecule type" value="Genomic_DNA"/>
</dbReference>
<dbReference type="PROSITE" id="PS50112">
    <property type="entry name" value="PAS"/>
    <property type="match status" value="1"/>
</dbReference>
<comment type="similarity">
    <text evidence="3">Belongs to the methyl-accepting chemotaxis (MCP) protein family.</text>
</comment>